<dbReference type="PANTHER" id="PTHR47533">
    <property type="entry name" value="PROTEIN CBG21859"/>
    <property type="match status" value="1"/>
</dbReference>
<dbReference type="InterPro" id="IPR010463">
    <property type="entry name" value="DUF1057"/>
</dbReference>
<dbReference type="InterPro" id="IPR000639">
    <property type="entry name" value="Epox_hydrolase-like"/>
</dbReference>
<gene>
    <name evidence="1" type="ORF">g.7907</name>
</gene>
<organism evidence="1">
    <name type="scientific">Aceria tosichella</name>
    <name type="common">wheat curl mite</name>
    <dbReference type="NCBI Taxonomy" id="561515"/>
    <lineage>
        <taxon>Eukaryota</taxon>
        <taxon>Metazoa</taxon>
        <taxon>Ecdysozoa</taxon>
        <taxon>Arthropoda</taxon>
        <taxon>Chelicerata</taxon>
        <taxon>Arachnida</taxon>
        <taxon>Acari</taxon>
        <taxon>Acariformes</taxon>
        <taxon>Trombidiformes</taxon>
        <taxon>Prostigmata</taxon>
        <taxon>Eupodina</taxon>
        <taxon>Eriophyoidea</taxon>
        <taxon>Eriophyidae</taxon>
        <taxon>Eriophyinae</taxon>
        <taxon>Aceriini</taxon>
        <taxon>Aceria</taxon>
    </lineage>
</organism>
<dbReference type="GO" id="GO:0003824">
    <property type="term" value="F:catalytic activity"/>
    <property type="evidence" value="ECO:0007669"/>
    <property type="project" value="InterPro"/>
</dbReference>
<evidence type="ECO:0008006" key="2">
    <source>
        <dbReference type="Google" id="ProtNLM"/>
    </source>
</evidence>
<dbReference type="InterPro" id="IPR029058">
    <property type="entry name" value="AB_hydrolase_fold"/>
</dbReference>
<dbReference type="PANTHER" id="PTHR47533:SF4">
    <property type="entry name" value="AB HYDROLASE-1 DOMAIN-CONTAINING PROTEIN"/>
    <property type="match status" value="1"/>
</dbReference>
<dbReference type="Pfam" id="PF06342">
    <property type="entry name" value="DUF1057"/>
    <property type="match status" value="1"/>
</dbReference>
<dbReference type="Gene3D" id="3.40.50.1820">
    <property type="entry name" value="alpha/beta hydrolase"/>
    <property type="match status" value="1"/>
</dbReference>
<proteinExistence type="predicted"/>
<name>A0A6G1SGA9_9ACAR</name>
<dbReference type="PRINTS" id="PR00412">
    <property type="entry name" value="EPOXHYDRLASE"/>
</dbReference>
<dbReference type="SUPFAM" id="SSF53474">
    <property type="entry name" value="alpha/beta-Hydrolases"/>
    <property type="match status" value="1"/>
</dbReference>
<accession>A0A6G1SGA9</accession>
<dbReference type="AlphaFoldDB" id="A0A6G1SGA9"/>
<sequence length="511" mass="59153">MRKLMHFLERLRRSSSKLHLCLFIASRPLNSSLHEHEHRHRRHYHLPSSSLWIYCSEIFNFHLATLDVLCQTKPASNIHKGTKKCIIRTNKINILRHQNYKSDLAGLASLQQRRYSNSFVPAVLTRNANIYPSSIHQCFFGTNSASRRNKMETSEKLVHSRCKKQIEIRACGRLYSELVKSNPILFSGAPKGDGILFKVDYYDSIDMVNFRQVPTICLLHGSPGQYEDFASLINFLTIRGYRVLAPNFPDYNATYQYSFRHSPRERLDFLLEFFRALDVKKIDMLIGHSSSVYTMFELLDHSLSSEDSSKWATTSKDFRVAVRSLGLFSTPSHKLPRNLAVTPLRLFSLRLFDYPMLRPIILACIGWWVKVQGIRNRVDRGNIENLLIAASTVGYSEHDKMAARLDLMKRHKIPALLVYGTKDRLIDVGKFEELERDLGVTDQARVKRYRSDGSLEKDRSSSESARQQLVDVSRFEGGGHYVFQRYSNQVNEDVYEFLKERLLVGNEVFEK</sequence>
<evidence type="ECO:0000313" key="1">
    <source>
        <dbReference type="EMBL" id="MDE48950.1"/>
    </source>
</evidence>
<dbReference type="EMBL" id="GGYP01004179">
    <property type="protein sequence ID" value="MDE48950.1"/>
    <property type="molecule type" value="Transcribed_RNA"/>
</dbReference>
<reference evidence="1" key="1">
    <citation type="submission" date="2018-10" db="EMBL/GenBank/DDBJ databases">
        <title>Transcriptome assembly of Aceria tosichella (Wheat curl mite) Type 2.</title>
        <authorList>
            <person name="Scully E.D."/>
            <person name="Geib S.M."/>
            <person name="Palmer N.A."/>
            <person name="Gupta A.K."/>
            <person name="Sarath G."/>
            <person name="Tatineni S."/>
        </authorList>
    </citation>
    <scope>NUCLEOTIDE SEQUENCE</scope>
    <source>
        <strain evidence="1">LincolnNE</strain>
    </source>
</reference>
<protein>
    <recommendedName>
        <fullName evidence="2">AB hydrolase-1 domain-containing protein</fullName>
    </recommendedName>
</protein>